<comment type="similarity">
    <text evidence="2">Belongs to the tyrosyl-DNA phosphodiesterase family.</text>
</comment>
<sequence length="494" mass="55575">MNKRVIEISSDEEEVKKPKTEEKPESKAGRVPSPIHLTQISDLPPSENVDTVTLRGLIGSKNLIEMFQFNYMMSIEFVLEHVHSDARKTLSSHFVYGYKPGHEDPTSDLEQELRQIKGIDPTKVHLNRTALSRWGSHHSKLMVLVFGDGTLQVVIHTANLIPVDWDNLTQGVWMSPRLKKSVQVGAASTDSSIGHQFKRDFIKYLAAYKTKSTDRAVKLVQEFDFSPVKAHLVASVPGNYQPNGADYRQWGLCRLQKVLQPISCKGGQIVAQISSIASLGPSQSTYLDSVEQALNGQPINSKDKPACAMNIVYPTVQEVQESLGGYMSGTSIHLKRQQPQEKKQMEYIGPRLRKWAAVEAGRQRVAPHIKTYFRTTPDSRALRWFMLTSANLSKQAWGIVNKTKGNQWIQSWECGVLVTANMFGYDSFTPIYKKDCGSDPGVYIRMAYDIPLTRYSSGDKAWSSHDTYRDPDWLGYSWVEYFPGVHGPHGPQNG</sequence>
<feature type="binding site" evidence="10">
    <location>
        <position position="370"/>
    </location>
    <ligand>
        <name>substrate</name>
    </ligand>
</feature>
<keyword evidence="6" id="KW-0269">Exonuclease</keyword>
<dbReference type="Gene3D" id="3.30.870.10">
    <property type="entry name" value="Endonuclease Chain A"/>
    <property type="match status" value="2"/>
</dbReference>
<evidence type="ECO:0000256" key="2">
    <source>
        <dbReference type="ARBA" id="ARBA00010205"/>
    </source>
</evidence>
<reference evidence="13" key="2">
    <citation type="submission" date="2014-06" db="EMBL/GenBank/DDBJ databases">
        <title>The complete genome of Blastobotrys (Arxula) adeninivorans LS3 - a yeast of biotechnological interest.</title>
        <authorList>
            <person name="Kunze G."/>
            <person name="Gaillardin C."/>
            <person name="Czernicka M."/>
            <person name="Durrens P."/>
            <person name="Martin T."/>
            <person name="Boer E."/>
            <person name="Gabaldon T."/>
            <person name="Cruz J."/>
            <person name="Talla E."/>
            <person name="Marck C."/>
            <person name="Goffeau A."/>
            <person name="Barbe V."/>
            <person name="Baret P."/>
            <person name="Baronian K."/>
            <person name="Beier S."/>
            <person name="Bleykasten C."/>
            <person name="Bode R."/>
            <person name="Casaregola S."/>
            <person name="Despons L."/>
            <person name="Fairhead C."/>
            <person name="Giersberg M."/>
            <person name="Gierski P."/>
            <person name="Hahnel U."/>
            <person name="Hartmann A."/>
            <person name="Jankowska D."/>
            <person name="Jubin C."/>
            <person name="Jung P."/>
            <person name="Lafontaine I."/>
            <person name="Leh-Louis V."/>
            <person name="Lemaire M."/>
            <person name="Marcet-Houben M."/>
            <person name="Mascher M."/>
            <person name="Morel G."/>
            <person name="Richard G.-F."/>
            <person name="Riechen J."/>
            <person name="Sacerdot C."/>
            <person name="Sarkar A."/>
            <person name="Savel G."/>
            <person name="Schacherer J."/>
            <person name="Sherman D."/>
            <person name="Straub M.-L."/>
            <person name="Stein N."/>
            <person name="Thierry A."/>
            <person name="Trautwein-Schult A."/>
            <person name="Westhof E."/>
            <person name="Worch S."/>
            <person name="Dujon B."/>
            <person name="Souciet J.-L."/>
            <person name="Wincker P."/>
            <person name="Scholz U."/>
            <person name="Neuveglise N."/>
        </authorList>
    </citation>
    <scope>NUCLEOTIDE SEQUENCE</scope>
    <source>
        <strain evidence="13">LS3</strain>
    </source>
</reference>
<organism evidence="13">
    <name type="scientific">Blastobotrys adeninivorans</name>
    <name type="common">Yeast</name>
    <name type="synonym">Arxula adeninivorans</name>
    <dbReference type="NCBI Taxonomy" id="409370"/>
    <lineage>
        <taxon>Eukaryota</taxon>
        <taxon>Fungi</taxon>
        <taxon>Dikarya</taxon>
        <taxon>Ascomycota</taxon>
        <taxon>Saccharomycotina</taxon>
        <taxon>Dipodascomycetes</taxon>
        <taxon>Dipodascales</taxon>
        <taxon>Trichomonascaceae</taxon>
        <taxon>Blastobotrys</taxon>
    </lineage>
</organism>
<feature type="active site" description="Nucleophile" evidence="9">
    <location>
        <position position="138"/>
    </location>
</feature>
<accession>A0A060T8I0</accession>
<dbReference type="AlphaFoldDB" id="A0A060T8I0"/>
<evidence type="ECO:0000256" key="3">
    <source>
        <dbReference type="ARBA" id="ARBA00022722"/>
    </source>
</evidence>
<feature type="active site" description="Proton donor/acceptor" evidence="9">
    <location>
        <position position="368"/>
    </location>
</feature>
<keyword evidence="4" id="KW-0227">DNA damage</keyword>
<dbReference type="InterPro" id="IPR010347">
    <property type="entry name" value="Tdp1"/>
</dbReference>
<keyword evidence="7" id="KW-0234">DNA repair</keyword>
<dbReference type="Pfam" id="PF06087">
    <property type="entry name" value="Tyr-DNA_phospho"/>
    <property type="match status" value="1"/>
</dbReference>
<reference evidence="13" key="1">
    <citation type="submission" date="2014-02" db="EMBL/GenBank/DDBJ databases">
        <authorList>
            <person name="Genoscope - CEA"/>
        </authorList>
    </citation>
    <scope>NUCLEOTIDE SEQUENCE</scope>
    <source>
        <strain evidence="13">LS3</strain>
    </source>
</reference>
<evidence type="ECO:0000256" key="5">
    <source>
        <dbReference type="ARBA" id="ARBA00022801"/>
    </source>
</evidence>
<dbReference type="GO" id="GO:0003690">
    <property type="term" value="F:double-stranded DNA binding"/>
    <property type="evidence" value="ECO:0007669"/>
    <property type="project" value="TreeGrafter"/>
</dbReference>
<evidence type="ECO:0000256" key="8">
    <source>
        <dbReference type="ARBA" id="ARBA00023242"/>
    </source>
</evidence>
<dbReference type="PANTHER" id="PTHR12415">
    <property type="entry name" value="TYROSYL-DNA PHOSPHODIESTERASE 1"/>
    <property type="match status" value="1"/>
</dbReference>
<keyword evidence="5" id="KW-0378">Hydrolase</keyword>
<evidence type="ECO:0000256" key="12">
    <source>
        <dbReference type="SAM" id="MobiDB-lite"/>
    </source>
</evidence>
<dbReference type="EMBL" id="HG937694">
    <property type="protein sequence ID" value="CDP37440.1"/>
    <property type="molecule type" value="Genomic_DNA"/>
</dbReference>
<evidence type="ECO:0000256" key="4">
    <source>
        <dbReference type="ARBA" id="ARBA00022763"/>
    </source>
</evidence>
<feature type="site" description="Interaction with DNA" evidence="11">
    <location>
        <position position="393"/>
    </location>
</feature>
<feature type="region of interest" description="Disordered" evidence="12">
    <location>
        <begin position="1"/>
        <end position="33"/>
    </location>
</feature>
<evidence type="ECO:0000256" key="9">
    <source>
        <dbReference type="PIRSR" id="PIRSR610347-1"/>
    </source>
</evidence>
<gene>
    <name evidence="13" type="ORF">GNLVRS02_ARAD1D11528g</name>
</gene>
<evidence type="ECO:0000256" key="10">
    <source>
        <dbReference type="PIRSR" id="PIRSR610347-2"/>
    </source>
</evidence>
<keyword evidence="8" id="KW-0539">Nucleus</keyword>
<dbReference type="PANTHER" id="PTHR12415:SF0">
    <property type="entry name" value="TYROSYL-DNA PHOSPHODIESTERASE 1"/>
    <property type="match status" value="1"/>
</dbReference>
<evidence type="ECO:0000256" key="1">
    <source>
        <dbReference type="ARBA" id="ARBA00004123"/>
    </source>
</evidence>
<dbReference type="GO" id="GO:0006281">
    <property type="term" value="P:DNA repair"/>
    <property type="evidence" value="ECO:0007669"/>
    <property type="project" value="UniProtKB-KW"/>
</dbReference>
<dbReference type="GO" id="GO:0003697">
    <property type="term" value="F:single-stranded DNA binding"/>
    <property type="evidence" value="ECO:0007669"/>
    <property type="project" value="TreeGrafter"/>
</dbReference>
<evidence type="ECO:0000256" key="6">
    <source>
        <dbReference type="ARBA" id="ARBA00022839"/>
    </source>
</evidence>
<keyword evidence="3" id="KW-0540">Nuclease</keyword>
<evidence type="ECO:0000256" key="11">
    <source>
        <dbReference type="PIRSR" id="PIRSR610347-3"/>
    </source>
</evidence>
<evidence type="ECO:0000313" key="13">
    <source>
        <dbReference type="EMBL" id="CDP37440.1"/>
    </source>
</evidence>
<feature type="compositionally biased region" description="Basic and acidic residues" evidence="12">
    <location>
        <begin position="14"/>
        <end position="28"/>
    </location>
</feature>
<dbReference type="PhylomeDB" id="A0A060T8I0"/>
<dbReference type="GO" id="GO:0005634">
    <property type="term" value="C:nucleus"/>
    <property type="evidence" value="ECO:0007669"/>
    <property type="project" value="UniProtKB-SubCell"/>
</dbReference>
<dbReference type="SUPFAM" id="SSF56024">
    <property type="entry name" value="Phospholipase D/nuclease"/>
    <property type="match status" value="2"/>
</dbReference>
<evidence type="ECO:0000256" key="7">
    <source>
        <dbReference type="ARBA" id="ARBA00023204"/>
    </source>
</evidence>
<proteinExistence type="inferred from homology"/>
<dbReference type="GO" id="GO:0017005">
    <property type="term" value="F:3'-tyrosyl-DNA phosphodiesterase activity"/>
    <property type="evidence" value="ECO:0007669"/>
    <property type="project" value="TreeGrafter"/>
</dbReference>
<feature type="binding site" evidence="10">
    <location>
        <position position="140"/>
    </location>
    <ligand>
        <name>substrate</name>
    </ligand>
</feature>
<comment type="subcellular location">
    <subcellularLocation>
        <location evidence="1">Nucleus</location>
    </subcellularLocation>
</comment>
<dbReference type="GO" id="GO:0004527">
    <property type="term" value="F:exonuclease activity"/>
    <property type="evidence" value="ECO:0007669"/>
    <property type="project" value="UniProtKB-KW"/>
</dbReference>
<name>A0A060T8I0_BLAAD</name>
<protein>
    <submittedName>
        <fullName evidence="13">ARAD1D11528p</fullName>
    </submittedName>
</protein>